<reference evidence="2" key="2">
    <citation type="submission" date="2021-04" db="EMBL/GenBank/DDBJ databases">
        <authorList>
            <person name="Podell S."/>
        </authorList>
    </citation>
    <scope>NUCLEOTIDE SEQUENCE</scope>
    <source>
        <strain evidence="2">Hildebrandi</strain>
    </source>
</reference>
<dbReference type="EMBL" id="JAGRRH010000012">
    <property type="protein sequence ID" value="KAG7362053.1"/>
    <property type="molecule type" value="Genomic_DNA"/>
</dbReference>
<accession>A0A9K3PWB2</accession>
<feature type="compositionally biased region" description="Polar residues" evidence="1">
    <location>
        <begin position="15"/>
        <end position="25"/>
    </location>
</feature>
<feature type="compositionally biased region" description="Low complexity" evidence="1">
    <location>
        <begin position="1"/>
        <end position="13"/>
    </location>
</feature>
<dbReference type="AlphaFoldDB" id="A0A9K3PWB2"/>
<keyword evidence="3" id="KW-1185">Reference proteome</keyword>
<feature type="region of interest" description="Disordered" evidence="1">
    <location>
        <begin position="954"/>
        <end position="980"/>
    </location>
</feature>
<reference evidence="2" key="1">
    <citation type="journal article" date="2021" name="Sci. Rep.">
        <title>Diploid genomic architecture of Nitzschia inconspicua, an elite biomass production diatom.</title>
        <authorList>
            <person name="Oliver A."/>
            <person name="Podell S."/>
            <person name="Pinowska A."/>
            <person name="Traller J.C."/>
            <person name="Smith S.R."/>
            <person name="McClure R."/>
            <person name="Beliaev A."/>
            <person name="Bohutskyi P."/>
            <person name="Hill E.A."/>
            <person name="Rabines A."/>
            <person name="Zheng H."/>
            <person name="Allen L.Z."/>
            <person name="Kuo A."/>
            <person name="Grigoriev I.V."/>
            <person name="Allen A.E."/>
            <person name="Hazlebeck D."/>
            <person name="Allen E.E."/>
        </authorList>
    </citation>
    <scope>NUCLEOTIDE SEQUENCE</scope>
    <source>
        <strain evidence="2">Hildebrandi</strain>
    </source>
</reference>
<name>A0A9K3PWB2_9STRA</name>
<sequence length="1156" mass="127081">MSSSFSSSSSMTSPPDENNNKNQNMVAAVPRMKSFGSGSPLTSSAATFPLPTVTPAATKNRKNDNSADATATTTVARSPSFGGPLLKSVRKALQKQTLNFKINVECTSLRLSPSGNFLWGGFSDGTLRVFDLSGTFDLQRPNKNKNDTATNNKSGRPFLNSKHHQSYGAVACQIHARGVHTDLITTVDIAPDGKFVFCGVSRGAMELYAVNVEALEEAVLTQRRLKQKQINNAKQQQNQQNDDDASQENQKSLNILDYIQVFCHSDAKLKGFGACTSMMVKGDGKGGASSQSYLLLTGKGIKNIHIWKFSPPHATKYHAIQTGSEEKMDVEDNGAWEQLYDTSTNGNTIVLLNFYRTPNGKLMAVSKSDVQKLRLWDLSLEEQDLPIVKRPKRPPYQDVDNSHAALGIAGGFCVCGGDSMYNELSIVKLDQPNNAYNHTELALPTTATAGSEASSPTFGVPSLMSSRRQRRGEMKAVVNVATSPHDSGHALLELDDGTLVQYSAGVTESQRLPTVKFATPESTGIPALPAEFWSRSLCLENIAGVVITASSFYNPNTNKGKIAIRAIEGFDNLKLKSRTNSVNSNVQQESTKNIPQSPIAADSEALQHAMQAPPASLSKKKKAKKCKDEGTRCHPPSTLAEKSESDPLCVTVVHVSPDKDPMMTPIRSLGSSTQATSAFTGGGPKVVSELFQPKTQKPLSESTVVAQSIGKATKKRKENMELFQPKNQKPLFESTIVAQSIEKATKKRKEDMELFQTKNQKPFFESTIVAQSIEKATKKRKEDMELFQPKTKKPLSESTIVAQSIEKSTKKRKEDIQYEMINADEKRLTKVAKVMQPQVDRLKLLKQEYQAKKSKTKMTGVPEQDQETAFFVSTTATIPIIKTSKATLEMRKNRPTDQGLSDVDTALLLANMKSPFKGLHNDYSAKSVHHDGQTTSPSTETTVAAASAQDALQKLKTPKPSISKASKYLSPKPSTQNQATREAFMRDKVAAQYSQLRNLLQKLTAKSAMQFQNRNMMGPTLTLTLTDKLTPREKYDKLMEEHRAAHDSLQKRLLRSAETTLRLLLDDDISADEARADLKASIKRFEEILYDILYRQQLERDAFLAQHRSLRETDEASTPSSDLYPCQPAFAKVEEICAAITRPVGRPKAIVSPAGP</sequence>
<evidence type="ECO:0000313" key="3">
    <source>
        <dbReference type="Proteomes" id="UP000693970"/>
    </source>
</evidence>
<protein>
    <submittedName>
        <fullName evidence="2">Uncharacterized protein</fullName>
    </submittedName>
</protein>
<gene>
    <name evidence="2" type="ORF">IV203_025719</name>
</gene>
<comment type="caution">
    <text evidence="2">The sequence shown here is derived from an EMBL/GenBank/DDBJ whole genome shotgun (WGS) entry which is preliminary data.</text>
</comment>
<evidence type="ECO:0000256" key="1">
    <source>
        <dbReference type="SAM" id="MobiDB-lite"/>
    </source>
</evidence>
<feature type="compositionally biased region" description="Polar residues" evidence="1">
    <location>
        <begin position="447"/>
        <end position="457"/>
    </location>
</feature>
<feature type="region of interest" description="Disordered" evidence="1">
    <location>
        <begin position="447"/>
        <end position="466"/>
    </location>
</feature>
<organism evidence="2 3">
    <name type="scientific">Nitzschia inconspicua</name>
    <dbReference type="NCBI Taxonomy" id="303405"/>
    <lineage>
        <taxon>Eukaryota</taxon>
        <taxon>Sar</taxon>
        <taxon>Stramenopiles</taxon>
        <taxon>Ochrophyta</taxon>
        <taxon>Bacillariophyta</taxon>
        <taxon>Bacillariophyceae</taxon>
        <taxon>Bacillariophycidae</taxon>
        <taxon>Bacillariales</taxon>
        <taxon>Bacillariaceae</taxon>
        <taxon>Nitzschia</taxon>
    </lineage>
</organism>
<proteinExistence type="predicted"/>
<feature type="compositionally biased region" description="Polar residues" evidence="1">
    <location>
        <begin position="36"/>
        <end position="46"/>
    </location>
</feature>
<evidence type="ECO:0000313" key="2">
    <source>
        <dbReference type="EMBL" id="KAG7362053.1"/>
    </source>
</evidence>
<feature type="compositionally biased region" description="Low complexity" evidence="1">
    <location>
        <begin position="67"/>
        <end position="76"/>
    </location>
</feature>
<dbReference type="Proteomes" id="UP000693970">
    <property type="component" value="Unassembled WGS sequence"/>
</dbReference>
<dbReference type="OrthoDB" id="161629at2759"/>
<feature type="region of interest" description="Disordered" evidence="1">
    <location>
        <begin position="605"/>
        <end position="642"/>
    </location>
</feature>
<feature type="region of interest" description="Disordered" evidence="1">
    <location>
        <begin position="1"/>
        <end position="81"/>
    </location>
</feature>